<evidence type="ECO:0000313" key="2">
    <source>
        <dbReference type="Proteomes" id="UP000606786"/>
    </source>
</evidence>
<dbReference type="EMBL" id="CAJHJT010000012">
    <property type="protein sequence ID" value="CAD6996604.1"/>
    <property type="molecule type" value="Genomic_DNA"/>
</dbReference>
<protein>
    <submittedName>
        <fullName evidence="1">(Mediterranean fruit fly) hypothetical protein</fullName>
    </submittedName>
</protein>
<organism evidence="1 2">
    <name type="scientific">Ceratitis capitata</name>
    <name type="common">Mediterranean fruit fly</name>
    <name type="synonym">Tephritis capitata</name>
    <dbReference type="NCBI Taxonomy" id="7213"/>
    <lineage>
        <taxon>Eukaryota</taxon>
        <taxon>Metazoa</taxon>
        <taxon>Ecdysozoa</taxon>
        <taxon>Arthropoda</taxon>
        <taxon>Hexapoda</taxon>
        <taxon>Insecta</taxon>
        <taxon>Pterygota</taxon>
        <taxon>Neoptera</taxon>
        <taxon>Endopterygota</taxon>
        <taxon>Diptera</taxon>
        <taxon>Brachycera</taxon>
        <taxon>Muscomorpha</taxon>
        <taxon>Tephritoidea</taxon>
        <taxon>Tephritidae</taxon>
        <taxon>Ceratitis</taxon>
        <taxon>Ceratitis</taxon>
    </lineage>
</organism>
<name>A0A811UCJ2_CERCA</name>
<keyword evidence="2" id="KW-1185">Reference proteome</keyword>
<evidence type="ECO:0000313" key="1">
    <source>
        <dbReference type="EMBL" id="CAD6996604.1"/>
    </source>
</evidence>
<proteinExistence type="predicted"/>
<accession>A0A811UCJ2</accession>
<comment type="caution">
    <text evidence="1">The sequence shown here is derived from an EMBL/GenBank/DDBJ whole genome shotgun (WGS) entry which is preliminary data.</text>
</comment>
<dbReference type="AlphaFoldDB" id="A0A811UCJ2"/>
<dbReference type="Proteomes" id="UP000606786">
    <property type="component" value="Unassembled WGS sequence"/>
</dbReference>
<sequence length="78" mass="8933">KQLQIVATPSLVETAVFPSCFKLASSFINTLQHHLKNATSNSDYHQLHNEILDHHKIGWDVLQYIQTDLNQTPVLHML</sequence>
<reference evidence="1" key="1">
    <citation type="submission" date="2020-11" db="EMBL/GenBank/DDBJ databases">
        <authorList>
            <person name="Whitehead M."/>
        </authorList>
    </citation>
    <scope>NUCLEOTIDE SEQUENCE</scope>
    <source>
        <strain evidence="1">EGII</strain>
    </source>
</reference>
<feature type="non-terminal residue" evidence="1">
    <location>
        <position position="1"/>
    </location>
</feature>
<gene>
    <name evidence="1" type="ORF">CCAP1982_LOCUS5274</name>
</gene>